<dbReference type="RefSeq" id="WP_171225983.1">
    <property type="nucleotide sequence ID" value="NZ_CP053085.1"/>
</dbReference>
<dbReference type="PANTHER" id="PTHR43531">
    <property type="entry name" value="PROTEIN ICFG"/>
    <property type="match status" value="1"/>
</dbReference>
<evidence type="ECO:0008006" key="10">
    <source>
        <dbReference type="Google" id="ProtNLM"/>
    </source>
</evidence>
<dbReference type="InterPro" id="IPR004089">
    <property type="entry name" value="MCPsignal_dom"/>
</dbReference>
<evidence type="ECO:0000259" key="6">
    <source>
        <dbReference type="PROSITE" id="PS50111"/>
    </source>
</evidence>
<feature type="domain" description="HAMP" evidence="7">
    <location>
        <begin position="237"/>
        <end position="286"/>
    </location>
</feature>
<dbReference type="PANTHER" id="PTHR43531:SF14">
    <property type="entry name" value="METHYL-ACCEPTING CHEMOTAXIS PROTEIN I-RELATED"/>
    <property type="match status" value="1"/>
</dbReference>
<keyword evidence="5" id="KW-0472">Membrane</keyword>
<dbReference type="Proteomes" id="UP000500938">
    <property type="component" value="Chromosome"/>
</dbReference>
<reference evidence="8 9" key="1">
    <citation type="submission" date="2020-05" db="EMBL/GenBank/DDBJ databases">
        <title>Complete genome sequence of Gemmatimonas greenlandica TET16.</title>
        <authorList>
            <person name="Zeng Y."/>
        </authorList>
    </citation>
    <scope>NUCLEOTIDE SEQUENCE [LARGE SCALE GENOMIC DNA]</scope>
    <source>
        <strain evidence="8 9">TET16</strain>
    </source>
</reference>
<dbReference type="InterPro" id="IPR003660">
    <property type="entry name" value="HAMP_dom"/>
</dbReference>
<dbReference type="GO" id="GO:0007165">
    <property type="term" value="P:signal transduction"/>
    <property type="evidence" value="ECO:0007669"/>
    <property type="project" value="UniProtKB-KW"/>
</dbReference>
<keyword evidence="3" id="KW-0807">Transducer</keyword>
<evidence type="ECO:0000256" key="4">
    <source>
        <dbReference type="SAM" id="MobiDB-lite"/>
    </source>
</evidence>
<name>A0A6M4IWI3_9BACT</name>
<dbReference type="Pfam" id="PF12729">
    <property type="entry name" value="4HB_MCP_1"/>
    <property type="match status" value="1"/>
</dbReference>
<evidence type="ECO:0000256" key="5">
    <source>
        <dbReference type="SAM" id="Phobius"/>
    </source>
</evidence>
<evidence type="ECO:0000313" key="8">
    <source>
        <dbReference type="EMBL" id="QJR36551.1"/>
    </source>
</evidence>
<feature type="region of interest" description="Disordered" evidence="4">
    <location>
        <begin position="643"/>
        <end position="664"/>
    </location>
</feature>
<evidence type="ECO:0000256" key="3">
    <source>
        <dbReference type="PROSITE-ProRule" id="PRU00284"/>
    </source>
</evidence>
<dbReference type="InterPro" id="IPR024478">
    <property type="entry name" value="HlyB_4HB_MCP"/>
</dbReference>
<dbReference type="EMBL" id="CP053085">
    <property type="protein sequence ID" value="QJR36551.1"/>
    <property type="molecule type" value="Genomic_DNA"/>
</dbReference>
<comment type="similarity">
    <text evidence="2">Belongs to the methyl-accepting chemotaxis (MCP) protein family.</text>
</comment>
<dbReference type="GO" id="GO:0004888">
    <property type="term" value="F:transmembrane signaling receptor activity"/>
    <property type="evidence" value="ECO:0007669"/>
    <property type="project" value="TreeGrafter"/>
</dbReference>
<sequence>MQWLNNLKIRAKLLTMMGVSLALTVVVGGFALWRMNAVHAEGVNISSVLLPSVKYIGEVSATAREIQSLQFQHIAMPDDAGMNDIETRLTTAFADLEASKKSYEVLPATTEETAAYARFNAAWTTYIAPWESIRLLSRAQKAREANGALTSMLDEYQVVDQELIAVSEINAKGATAATAKAAAIYAQSKLFVMLAVALAAILGMAMALVVSGRIAKTVSLLAERTQSLRHACIAGTRRGLSAMAVGDLSVSVTSTTTTINNTDGDEIGDISRAVDAIIGDIQETIAAFSSTQSTIRTVIGETQMLVDAAIRGDLVKRADAQRHQGAFRQLVEGMNGTLAAVAAPIGEAKSVLGRLADKDLTGRMSGSYEGDYAEMQSSINLAIENLENTITQVATASDQVASASTQITAGGQSLASGSSEQAASLEEVSASVQEFATMARQSAVNATEAQTMSIDARTNATEGAARMQRLTEAVNEIKQSSSETAKIMKSIEEIAFQTNLLALNAAVEAARAGDAGRGFAVVAEEVRSLAIRSAEASKSTAELIERGLASAERGVSLNAEVSQSFGRINDQVERVAEVMAQIASAANQQASGVSQINVALEQLNQVTQQVAANAEESASAAEELNSQAASLNDTVSAFTLASDATGSSRRSFSGGRSRGRSLAA</sequence>
<dbReference type="KEGG" id="ggr:HKW67_14060"/>
<protein>
    <recommendedName>
        <fullName evidence="10">Methyl-accepting chemotaxis protein</fullName>
    </recommendedName>
</protein>
<evidence type="ECO:0000256" key="1">
    <source>
        <dbReference type="ARBA" id="ARBA00022481"/>
    </source>
</evidence>
<gene>
    <name evidence="8" type="ORF">HKW67_14060</name>
</gene>
<dbReference type="SUPFAM" id="SSF58104">
    <property type="entry name" value="Methyl-accepting chemotaxis protein (MCP) signaling domain"/>
    <property type="match status" value="1"/>
</dbReference>
<dbReference type="PROSITE" id="PS50885">
    <property type="entry name" value="HAMP"/>
    <property type="match status" value="2"/>
</dbReference>
<feature type="domain" description="HAMP" evidence="7">
    <location>
        <begin position="339"/>
        <end position="391"/>
    </location>
</feature>
<evidence type="ECO:0000259" key="7">
    <source>
        <dbReference type="PROSITE" id="PS50885"/>
    </source>
</evidence>
<keyword evidence="5" id="KW-1133">Transmembrane helix</keyword>
<dbReference type="AlphaFoldDB" id="A0A6M4IWI3"/>
<dbReference type="Pfam" id="PF00015">
    <property type="entry name" value="MCPsignal"/>
    <property type="match status" value="1"/>
</dbReference>
<evidence type="ECO:0000256" key="2">
    <source>
        <dbReference type="ARBA" id="ARBA00029447"/>
    </source>
</evidence>
<organism evidence="8 9">
    <name type="scientific">Gemmatimonas groenlandica</name>
    <dbReference type="NCBI Taxonomy" id="2732249"/>
    <lineage>
        <taxon>Bacteria</taxon>
        <taxon>Pseudomonadati</taxon>
        <taxon>Gemmatimonadota</taxon>
        <taxon>Gemmatimonadia</taxon>
        <taxon>Gemmatimonadales</taxon>
        <taxon>Gemmatimonadaceae</taxon>
        <taxon>Gemmatimonas</taxon>
    </lineage>
</organism>
<feature type="domain" description="Methyl-accepting transducer" evidence="6">
    <location>
        <begin position="396"/>
        <end position="625"/>
    </location>
</feature>
<dbReference type="InterPro" id="IPR051310">
    <property type="entry name" value="MCP_chemotaxis"/>
</dbReference>
<keyword evidence="1" id="KW-0488">Methylation</keyword>
<dbReference type="GO" id="GO:0005886">
    <property type="term" value="C:plasma membrane"/>
    <property type="evidence" value="ECO:0007669"/>
    <property type="project" value="TreeGrafter"/>
</dbReference>
<keyword evidence="9" id="KW-1185">Reference proteome</keyword>
<dbReference type="Pfam" id="PF18947">
    <property type="entry name" value="HAMP_2"/>
    <property type="match status" value="1"/>
</dbReference>
<evidence type="ECO:0000313" key="9">
    <source>
        <dbReference type="Proteomes" id="UP000500938"/>
    </source>
</evidence>
<feature type="transmembrane region" description="Helical" evidence="5">
    <location>
        <begin position="190"/>
        <end position="210"/>
    </location>
</feature>
<keyword evidence="5" id="KW-0812">Transmembrane</keyword>
<dbReference type="SMART" id="SM00304">
    <property type="entry name" value="HAMP"/>
    <property type="match status" value="2"/>
</dbReference>
<dbReference type="Gene3D" id="1.10.287.950">
    <property type="entry name" value="Methyl-accepting chemotaxis protein"/>
    <property type="match status" value="1"/>
</dbReference>
<proteinExistence type="inferred from homology"/>
<dbReference type="SMART" id="SM00283">
    <property type="entry name" value="MA"/>
    <property type="match status" value="1"/>
</dbReference>
<dbReference type="PROSITE" id="PS50111">
    <property type="entry name" value="CHEMOTAXIS_TRANSDUC_2"/>
    <property type="match status" value="1"/>
</dbReference>
<dbReference type="GO" id="GO:0006935">
    <property type="term" value="P:chemotaxis"/>
    <property type="evidence" value="ECO:0007669"/>
    <property type="project" value="TreeGrafter"/>
</dbReference>
<accession>A0A6M4IWI3</accession>
<feature type="compositionally biased region" description="Low complexity" evidence="4">
    <location>
        <begin position="646"/>
        <end position="655"/>
    </location>
</feature>
<dbReference type="Gene3D" id="1.20.120.1530">
    <property type="match status" value="1"/>
</dbReference>